<dbReference type="Pfam" id="PF18082">
    <property type="entry name" value="NAT_N"/>
    <property type="match status" value="1"/>
</dbReference>
<keyword evidence="4" id="KW-1185">Reference proteome</keyword>
<keyword evidence="3" id="KW-0808">Transferase</keyword>
<reference evidence="4" key="1">
    <citation type="journal article" date="2019" name="Int. J. Syst. Evol. Microbiol.">
        <title>The Global Catalogue of Microorganisms (GCM) 10K type strain sequencing project: providing services to taxonomists for standard genome sequencing and annotation.</title>
        <authorList>
            <consortium name="The Broad Institute Genomics Platform"/>
            <consortium name="The Broad Institute Genome Sequencing Center for Infectious Disease"/>
            <person name="Wu L."/>
            <person name="Ma J."/>
        </authorList>
    </citation>
    <scope>NUCLEOTIDE SEQUENCE [LARGE SCALE GENOMIC DNA]</scope>
    <source>
        <strain evidence="4">JCM 9092</strain>
    </source>
</reference>
<keyword evidence="3" id="KW-0012">Acyltransferase</keyword>
<dbReference type="Pfam" id="PF18164">
    <property type="entry name" value="GNAT_C"/>
    <property type="match status" value="1"/>
</dbReference>
<evidence type="ECO:0000259" key="1">
    <source>
        <dbReference type="Pfam" id="PF18082"/>
    </source>
</evidence>
<organism evidence="3 4">
    <name type="scientific">Streptomyces rectiviolaceus</name>
    <dbReference type="NCBI Taxonomy" id="332591"/>
    <lineage>
        <taxon>Bacteria</taxon>
        <taxon>Bacillati</taxon>
        <taxon>Actinomycetota</taxon>
        <taxon>Actinomycetes</taxon>
        <taxon>Kitasatosporales</taxon>
        <taxon>Streptomycetaceae</taxon>
        <taxon>Streptomyces</taxon>
    </lineage>
</organism>
<dbReference type="InterPro" id="IPR041273">
    <property type="entry name" value="NAT_N"/>
</dbReference>
<evidence type="ECO:0000259" key="2">
    <source>
        <dbReference type="Pfam" id="PF18164"/>
    </source>
</evidence>
<dbReference type="EMBL" id="BAAAUG010000124">
    <property type="protein sequence ID" value="GAA3131104.1"/>
    <property type="molecule type" value="Genomic_DNA"/>
</dbReference>
<name>A0ABP6MZ44_9ACTN</name>
<dbReference type="GO" id="GO:0016746">
    <property type="term" value="F:acyltransferase activity"/>
    <property type="evidence" value="ECO:0007669"/>
    <property type="project" value="UniProtKB-KW"/>
</dbReference>
<dbReference type="Proteomes" id="UP001501637">
    <property type="component" value="Unassembled WGS sequence"/>
</dbReference>
<evidence type="ECO:0000313" key="3">
    <source>
        <dbReference type="EMBL" id="GAA3131104.1"/>
    </source>
</evidence>
<protein>
    <submittedName>
        <fullName evidence="3">Acyltransferase domain-containing protein</fullName>
    </submittedName>
</protein>
<dbReference type="InterPro" id="IPR041644">
    <property type="entry name" value="GNAT_C"/>
</dbReference>
<dbReference type="Gene3D" id="3.40.630.120">
    <property type="match status" value="1"/>
</dbReference>
<feature type="domain" description="N-acyltransferase N-terminal" evidence="1">
    <location>
        <begin position="38"/>
        <end position="169"/>
    </location>
</feature>
<evidence type="ECO:0000313" key="4">
    <source>
        <dbReference type="Proteomes" id="UP001501637"/>
    </source>
</evidence>
<comment type="caution">
    <text evidence="3">The sequence shown here is derived from an EMBL/GenBank/DDBJ whole genome shotgun (WGS) entry which is preliminary data.</text>
</comment>
<feature type="domain" description="GNAT-like C-terminal" evidence="2">
    <location>
        <begin position="171"/>
        <end position="330"/>
    </location>
</feature>
<sequence>MLDVLRNRARADERLAAWLKDLEGAEAPRAEAVLPSADELPDVLLDLAVPHEDINDLVALRRRLVGDPEARWLLDRSLAGTVRDMGKPGAGPQYPALPVELGALGTFFYVYVFVAALPYVRAYHRSHGIPDDISRRTLADLGRHIAVHRRARGGPGLLHPSWNSLHFRGELYQLGRLQFQRAVLGERMGGAVAAAGHSAGRGDPCLNLHITDFRGPLSPEACDRSMALAREFFARHFPMERYETAVCHSWLLDPQLKRYLPTDANIVRFQERFRPAAGYEREPEDSVPVAFVFGDQDLPVAELPRRTRVERAVGDHLRAGGHWYVEHGWFPL</sequence>
<gene>
    <name evidence="3" type="ORF">GCM10010449_60200</name>
</gene>
<accession>A0ABP6MZ44</accession>
<proteinExistence type="predicted"/>